<name>A0A0A8ZKY9_ARUDO</name>
<proteinExistence type="predicted"/>
<evidence type="ECO:0000313" key="1">
    <source>
        <dbReference type="EMBL" id="JAD40054.1"/>
    </source>
</evidence>
<accession>A0A0A8ZKY9</accession>
<dbReference type="AlphaFoldDB" id="A0A0A8ZKY9"/>
<organism evidence="1">
    <name type="scientific">Arundo donax</name>
    <name type="common">Giant reed</name>
    <name type="synonym">Donax arundinaceus</name>
    <dbReference type="NCBI Taxonomy" id="35708"/>
    <lineage>
        <taxon>Eukaryota</taxon>
        <taxon>Viridiplantae</taxon>
        <taxon>Streptophyta</taxon>
        <taxon>Embryophyta</taxon>
        <taxon>Tracheophyta</taxon>
        <taxon>Spermatophyta</taxon>
        <taxon>Magnoliopsida</taxon>
        <taxon>Liliopsida</taxon>
        <taxon>Poales</taxon>
        <taxon>Poaceae</taxon>
        <taxon>PACMAD clade</taxon>
        <taxon>Arundinoideae</taxon>
        <taxon>Arundineae</taxon>
        <taxon>Arundo</taxon>
    </lineage>
</organism>
<dbReference type="EMBL" id="GBRH01257841">
    <property type="protein sequence ID" value="JAD40054.1"/>
    <property type="molecule type" value="Transcribed_RNA"/>
</dbReference>
<reference evidence="1" key="1">
    <citation type="submission" date="2014-09" db="EMBL/GenBank/DDBJ databases">
        <authorList>
            <person name="Magalhaes I.L.F."/>
            <person name="Oliveira U."/>
            <person name="Santos F.R."/>
            <person name="Vidigal T.H.D.A."/>
            <person name="Brescovit A.D."/>
            <person name="Santos A.J."/>
        </authorList>
    </citation>
    <scope>NUCLEOTIDE SEQUENCE</scope>
    <source>
        <tissue evidence="1">Shoot tissue taken approximately 20 cm above the soil surface</tissue>
    </source>
</reference>
<reference evidence="1" key="2">
    <citation type="journal article" date="2015" name="Data Brief">
        <title>Shoot transcriptome of the giant reed, Arundo donax.</title>
        <authorList>
            <person name="Barrero R.A."/>
            <person name="Guerrero F.D."/>
            <person name="Moolhuijzen P."/>
            <person name="Goolsby J.A."/>
            <person name="Tidwell J."/>
            <person name="Bellgard S.E."/>
            <person name="Bellgard M.I."/>
        </authorList>
    </citation>
    <scope>NUCLEOTIDE SEQUENCE</scope>
    <source>
        <tissue evidence="1">Shoot tissue taken approximately 20 cm above the soil surface</tissue>
    </source>
</reference>
<sequence length="18" mass="2103">MLHKTTIFGIHCISLQLF</sequence>
<protein>
    <submittedName>
        <fullName evidence="1">Uncharacterized protein</fullName>
    </submittedName>
</protein>